<evidence type="ECO:0000256" key="15">
    <source>
        <dbReference type="ARBA" id="ARBA00048919"/>
    </source>
</evidence>
<dbReference type="Gene3D" id="3.40.50.1820">
    <property type="entry name" value="alpha/beta hydrolase"/>
    <property type="match status" value="1"/>
</dbReference>
<evidence type="ECO:0000256" key="7">
    <source>
        <dbReference type="ARBA" id="ARBA00026104"/>
    </source>
</evidence>
<evidence type="ECO:0000256" key="11">
    <source>
        <dbReference type="ARBA" id="ARBA00044064"/>
    </source>
</evidence>
<keyword evidence="4" id="KW-0378">Hydrolase</keyword>
<evidence type="ECO:0000256" key="5">
    <source>
        <dbReference type="ARBA" id="ARBA00022989"/>
    </source>
</evidence>
<dbReference type="VEuPathDB" id="VectorBase:ACHR006224"/>
<feature type="transmembrane region" description="Helical" evidence="16">
    <location>
        <begin position="17"/>
        <end position="47"/>
    </location>
</feature>
<evidence type="ECO:0000313" key="18">
    <source>
        <dbReference type="EnsemblMetazoa" id="ACHR006224-PA"/>
    </source>
</evidence>
<evidence type="ECO:0000256" key="16">
    <source>
        <dbReference type="SAM" id="Phobius"/>
    </source>
</evidence>
<reference evidence="18" key="2">
    <citation type="submission" date="2020-05" db="UniProtKB">
        <authorList>
            <consortium name="EnsemblMetazoa"/>
        </authorList>
    </citation>
    <scope>IDENTIFICATION</scope>
    <source>
        <strain evidence="18">ACHKN1017</strain>
    </source>
</reference>
<dbReference type="EnsemblMetazoa" id="ACHR006224-RA">
    <property type="protein sequence ID" value="ACHR006224-PA"/>
    <property type="gene ID" value="ACHR006224"/>
</dbReference>
<evidence type="ECO:0000256" key="9">
    <source>
        <dbReference type="ARBA" id="ARBA00043667"/>
    </source>
</evidence>
<dbReference type="SUPFAM" id="SSF144091">
    <property type="entry name" value="Rhomboid-like"/>
    <property type="match status" value="1"/>
</dbReference>
<evidence type="ECO:0000256" key="10">
    <source>
        <dbReference type="ARBA" id="ARBA00043742"/>
    </source>
</evidence>
<dbReference type="PANTHER" id="PTHR46118">
    <property type="entry name" value="PROTEIN ABHD11"/>
    <property type="match status" value="1"/>
</dbReference>
<reference evidence="19" key="1">
    <citation type="submission" date="2013-03" db="EMBL/GenBank/DDBJ databases">
        <title>The Genome Sequence of Anopheles christyi ACHKN1017.</title>
        <authorList>
            <consortium name="The Broad Institute Genomics Platform"/>
            <person name="Neafsey D.E."/>
            <person name="Besansky N."/>
            <person name="Walker B."/>
            <person name="Young S.K."/>
            <person name="Zeng Q."/>
            <person name="Gargeya S."/>
            <person name="Fitzgerald M."/>
            <person name="Haas B."/>
            <person name="Abouelleil A."/>
            <person name="Allen A.W."/>
            <person name="Alvarado L."/>
            <person name="Arachchi H.M."/>
            <person name="Berlin A.M."/>
            <person name="Chapman S.B."/>
            <person name="Gainer-Dewar J."/>
            <person name="Goldberg J."/>
            <person name="Griggs A."/>
            <person name="Gujja S."/>
            <person name="Hansen M."/>
            <person name="Howarth C."/>
            <person name="Imamovic A."/>
            <person name="Ireland A."/>
            <person name="Larimer J."/>
            <person name="McCowan C."/>
            <person name="Murphy C."/>
            <person name="Pearson M."/>
            <person name="Poon T.W."/>
            <person name="Priest M."/>
            <person name="Roberts A."/>
            <person name="Saif S."/>
            <person name="Shea T."/>
            <person name="Sisk P."/>
            <person name="Sykes S."/>
            <person name="Wortman J."/>
            <person name="Nusbaum C."/>
            <person name="Birren B."/>
        </authorList>
    </citation>
    <scope>NUCLEOTIDE SEQUENCE [LARGE SCALE GENOMIC DNA]</scope>
    <source>
        <strain evidence="19">ACHKN1017</strain>
    </source>
</reference>
<accession>A0A182K639</accession>
<keyword evidence="19" id="KW-1185">Reference proteome</keyword>
<dbReference type="SUPFAM" id="SSF53474">
    <property type="entry name" value="alpha/beta-Hydrolases"/>
    <property type="match status" value="1"/>
</dbReference>
<dbReference type="AlphaFoldDB" id="A0A182K639"/>
<evidence type="ECO:0000256" key="3">
    <source>
        <dbReference type="ARBA" id="ARBA00022692"/>
    </source>
</evidence>
<evidence type="ECO:0000256" key="6">
    <source>
        <dbReference type="ARBA" id="ARBA00023136"/>
    </source>
</evidence>
<keyword evidence="5 16" id="KW-1133">Transmembrane helix</keyword>
<evidence type="ECO:0000256" key="13">
    <source>
        <dbReference type="ARBA" id="ARBA00048504"/>
    </source>
</evidence>
<organism evidence="18 19">
    <name type="scientific">Anopheles christyi</name>
    <dbReference type="NCBI Taxonomy" id="43041"/>
    <lineage>
        <taxon>Eukaryota</taxon>
        <taxon>Metazoa</taxon>
        <taxon>Ecdysozoa</taxon>
        <taxon>Arthropoda</taxon>
        <taxon>Hexapoda</taxon>
        <taxon>Insecta</taxon>
        <taxon>Pterygota</taxon>
        <taxon>Neoptera</taxon>
        <taxon>Endopterygota</taxon>
        <taxon>Diptera</taxon>
        <taxon>Nematocera</taxon>
        <taxon>Culicoidea</taxon>
        <taxon>Culicidae</taxon>
        <taxon>Anophelinae</taxon>
        <taxon>Anopheles</taxon>
    </lineage>
</organism>
<comment type="catalytic activity">
    <reaction evidence="14">
        <text>1-octadecanoyl-2-(9Z-octadecenoyl)-sn-glycerol + H2O = 2-(9Z-octadecenoyl)-glycerol + octadecanoate + H(+)</text>
        <dbReference type="Rhea" id="RHEA:77103"/>
        <dbReference type="ChEBI" id="CHEBI:15377"/>
        <dbReference type="ChEBI" id="CHEBI:15378"/>
        <dbReference type="ChEBI" id="CHEBI:25629"/>
        <dbReference type="ChEBI" id="CHEBI:73990"/>
        <dbReference type="ChEBI" id="CHEBI:75468"/>
    </reaction>
</comment>
<keyword evidence="6 16" id="KW-0472">Membrane</keyword>
<evidence type="ECO:0000313" key="19">
    <source>
        <dbReference type="Proteomes" id="UP000075881"/>
    </source>
</evidence>
<dbReference type="Pfam" id="PF04511">
    <property type="entry name" value="DER1"/>
    <property type="match status" value="1"/>
</dbReference>
<feature type="transmembrane region" description="Helical" evidence="16">
    <location>
        <begin position="100"/>
        <end position="133"/>
    </location>
</feature>
<dbReference type="ESTHER" id="anoga-Q7PVF9">
    <property type="family name" value="ABHD11-Acetyl_transferase"/>
</dbReference>
<dbReference type="GO" id="GO:0052689">
    <property type="term" value="F:carboxylic ester hydrolase activity"/>
    <property type="evidence" value="ECO:0007669"/>
    <property type="project" value="TreeGrafter"/>
</dbReference>
<evidence type="ECO:0000256" key="2">
    <source>
        <dbReference type="ARBA" id="ARBA00008645"/>
    </source>
</evidence>
<comment type="catalytic activity">
    <reaction evidence="12">
        <text>1-octadecanoyl-2-(4Z,7Z,10Z,13Z,16Z,19Z-docosahexaenoyl)-sn-glycerol + H2O = 2-(4Z,7Z,10Z,13Z,16Z,19Z-docosahexaenoyl)-glycerol + octadecanoate + H(+)</text>
        <dbReference type="Rhea" id="RHEA:77107"/>
        <dbReference type="ChEBI" id="CHEBI:15377"/>
        <dbReference type="ChEBI" id="CHEBI:15378"/>
        <dbReference type="ChEBI" id="CHEBI:25629"/>
        <dbReference type="ChEBI" id="CHEBI:77129"/>
        <dbReference type="ChEBI" id="CHEBI:186738"/>
    </reaction>
</comment>
<dbReference type="GO" id="GO:0005739">
    <property type="term" value="C:mitochondrion"/>
    <property type="evidence" value="ECO:0007669"/>
    <property type="project" value="TreeGrafter"/>
</dbReference>
<sequence>MSDFQTWYKQVPPFTRIWLTATVGISLLAKIGILPIGYLILQFAPFFYKLQLWRPMTAVLFYPLNPGTGFHFMMNCYFLYNYSLRLETDHYKQKPGDYFYMLFFNWILCVIIGLVMELPILMDPMVLSVLYVWCKLNQDVIVSFWFGMRFKAMYLPWVLLGMNMILSSGSIFSLVGIFVGHAYYFLKFSYPSELGGTALIETPFFIKRYFPDVQGGTHGFGIPPVGQRPVQQQQQEAGMAGFRHAWGRGHTLGPMFPNAVRRAFKSSFRSLHLSATCSSKPASVPLSFTRYENNASGSNAPPVLVLHGLFGSKSNWNSLGKAFHKNTKPVRKIYAVDARNHGDSPHTDEHSYDHMVEDLVQLYKTLDIEKASIIGHSMGGRAMMLLALKYPELVEKAIIVDISPSSGLGTSNTNIPLFLQSMKMIQISPTATIHQARKIADEQLSSIIAEKSLRDFLITNLVKTEKEGGHFRWRINLQSLESNFNSGIAQFPQLTGMKFEGPTLFIAGGRSDYVKPEDVPLIKTLFPNSEITYVKDAGHWVHSEKSTEFSKLVLNFLND</sequence>
<evidence type="ECO:0000256" key="14">
    <source>
        <dbReference type="ARBA" id="ARBA00048513"/>
    </source>
</evidence>
<feature type="domain" description="AB hydrolase-1" evidence="17">
    <location>
        <begin position="301"/>
        <end position="545"/>
    </location>
</feature>
<keyword evidence="3 16" id="KW-0812">Transmembrane</keyword>
<dbReference type="Pfam" id="PF00561">
    <property type="entry name" value="Abhydrolase_1"/>
    <property type="match status" value="1"/>
</dbReference>
<evidence type="ECO:0000259" key="17">
    <source>
        <dbReference type="Pfam" id="PF00561"/>
    </source>
</evidence>
<name>A0A182K639_9DIPT</name>
<comment type="catalytic activity">
    <reaction evidence="9">
        <text>a 1,2-diacyl-sn-glycerol + H2O = a 2-acylglycerol + a fatty acid + H(+)</text>
        <dbReference type="Rhea" id="RHEA:33275"/>
        <dbReference type="ChEBI" id="CHEBI:15377"/>
        <dbReference type="ChEBI" id="CHEBI:15378"/>
        <dbReference type="ChEBI" id="CHEBI:17389"/>
        <dbReference type="ChEBI" id="CHEBI:17815"/>
        <dbReference type="ChEBI" id="CHEBI:28868"/>
        <dbReference type="EC" id="3.1.1.116"/>
    </reaction>
</comment>
<evidence type="ECO:0000256" key="1">
    <source>
        <dbReference type="ARBA" id="ARBA00004141"/>
    </source>
</evidence>
<comment type="similarity">
    <text evidence="2">Belongs to the AB hydrolase superfamily.</text>
</comment>
<dbReference type="STRING" id="43041.A0A182K639"/>
<proteinExistence type="inferred from homology"/>
<dbReference type="EC" id="3.1.1.116" evidence="7"/>
<dbReference type="Proteomes" id="UP000075881">
    <property type="component" value="Unassembled WGS sequence"/>
</dbReference>
<dbReference type="InterPro" id="IPR035952">
    <property type="entry name" value="Rhomboid-like_sf"/>
</dbReference>
<comment type="catalytic activity">
    <reaction evidence="13">
        <text>1,2-didecanoylglycerol + H2O = decanoylglycerol + decanoate + H(+)</text>
        <dbReference type="Rhea" id="RHEA:48596"/>
        <dbReference type="ChEBI" id="CHEBI:11152"/>
        <dbReference type="ChEBI" id="CHEBI:15377"/>
        <dbReference type="ChEBI" id="CHEBI:15378"/>
        <dbReference type="ChEBI" id="CHEBI:27689"/>
        <dbReference type="ChEBI" id="CHEBI:90605"/>
    </reaction>
</comment>
<dbReference type="InterPro" id="IPR000073">
    <property type="entry name" value="AB_hydrolase_1"/>
</dbReference>
<evidence type="ECO:0000256" key="12">
    <source>
        <dbReference type="ARBA" id="ARBA00048283"/>
    </source>
</evidence>
<dbReference type="GO" id="GO:0016020">
    <property type="term" value="C:membrane"/>
    <property type="evidence" value="ECO:0007669"/>
    <property type="project" value="UniProtKB-SubCell"/>
</dbReference>
<dbReference type="FunFam" id="3.40.50.1820:FF:000486">
    <property type="entry name" value="ABHydrolase Domain containing homolog"/>
    <property type="match status" value="1"/>
</dbReference>
<dbReference type="InterPro" id="IPR029058">
    <property type="entry name" value="AB_hydrolase_fold"/>
</dbReference>
<protein>
    <recommendedName>
        <fullName evidence="11">sn-1-specific diacylglycerol lipase ABHD11</fullName>
        <ecNumber evidence="7">3.1.1.116</ecNumber>
    </recommendedName>
    <alternativeName>
        <fullName evidence="8">Alpha/beta hydrolase domain-containing protein 11</fullName>
    </alternativeName>
</protein>
<evidence type="ECO:0000256" key="8">
    <source>
        <dbReference type="ARBA" id="ARBA00042703"/>
    </source>
</evidence>
<comment type="subcellular location">
    <subcellularLocation>
        <location evidence="1">Membrane</location>
        <topology evidence="1">Multi-pass membrane protein</topology>
    </subcellularLocation>
</comment>
<comment type="catalytic activity">
    <reaction evidence="15">
        <text>1-octadecanoyl-2-(5Z,8Z,11Z,14Z-eicosatetraenoyl)-sn-glycerol + H2O = 2-(5Z,8Z,11Z,14Z-eicosatetraenoyl)-glycerol + octadecanoate + H(+)</text>
        <dbReference type="Rhea" id="RHEA:38507"/>
        <dbReference type="ChEBI" id="CHEBI:15377"/>
        <dbReference type="ChEBI" id="CHEBI:15378"/>
        <dbReference type="ChEBI" id="CHEBI:25629"/>
        <dbReference type="ChEBI" id="CHEBI:52392"/>
        <dbReference type="ChEBI" id="CHEBI:75728"/>
    </reaction>
</comment>
<comment type="catalytic activity">
    <reaction evidence="10">
        <text>a 1,3-diacyl-sn-glycerol + H2O = a 1-acyl-sn-glycerol + a fatty acid + H(+)</text>
        <dbReference type="Rhea" id="RHEA:38503"/>
        <dbReference type="ChEBI" id="CHEBI:15377"/>
        <dbReference type="ChEBI" id="CHEBI:15378"/>
        <dbReference type="ChEBI" id="CHEBI:28868"/>
        <dbReference type="ChEBI" id="CHEBI:64683"/>
        <dbReference type="ChEBI" id="CHEBI:77272"/>
    </reaction>
</comment>
<feature type="transmembrane region" description="Helical" evidence="16">
    <location>
        <begin position="154"/>
        <end position="184"/>
    </location>
</feature>
<evidence type="ECO:0000256" key="4">
    <source>
        <dbReference type="ARBA" id="ARBA00022801"/>
    </source>
</evidence>
<feature type="transmembrane region" description="Helical" evidence="16">
    <location>
        <begin position="59"/>
        <end position="80"/>
    </location>
</feature>
<dbReference type="InterPro" id="IPR007599">
    <property type="entry name" value="DER1"/>
</dbReference>
<dbReference type="PANTHER" id="PTHR46118:SF4">
    <property type="entry name" value="PROTEIN ABHD11"/>
    <property type="match status" value="1"/>
</dbReference>